<evidence type="ECO:0000256" key="1">
    <source>
        <dbReference type="SAM" id="MobiDB-lite"/>
    </source>
</evidence>
<dbReference type="Pfam" id="PF14389">
    <property type="entry name" value="Lzipper-MIP1"/>
    <property type="match status" value="1"/>
</dbReference>
<evidence type="ECO:0000313" key="4">
    <source>
        <dbReference type="Proteomes" id="UP001497444"/>
    </source>
</evidence>
<name>A0ABP0VUA3_9BRYO</name>
<evidence type="ECO:0000313" key="3">
    <source>
        <dbReference type="EMBL" id="CAK9257353.1"/>
    </source>
</evidence>
<feature type="region of interest" description="Disordered" evidence="1">
    <location>
        <begin position="510"/>
        <end position="531"/>
    </location>
</feature>
<feature type="region of interest" description="Disordered" evidence="1">
    <location>
        <begin position="551"/>
        <end position="605"/>
    </location>
</feature>
<sequence length="808" mass="89000">MIMTPQQNHLQVYWIALEQEVANLKQKLTHELHIHEALEGALQRNLGVLSTIPPAHCIPAKTRELLFEVAVLEEEIDFLEKHVVFLHHQLLHHEESSILLTSSQNLSMEPEKEQLCDQQQQQTQSCSSPSLEASSSIKAKKMEGSEGPDGEPDNNNSSCSSIPPCSPCWTEVDDGFNVPPLHLPLKPELANLPSSPALVPKDVADQQSSSSRIVTQPLTRKRVSIHKGSSSLSAESLPSTDLEQKAWSRTHVHTIKPLRKKVNHHHMGQWMVASSSSPAAKVNNNNYNRSLSVVSLPGTNNLQDRKNDIHSLLTRCHSSSTIDHPLTSAIMLTQSSAKFEEDKLRVFKNAFTRLRFATRKNEDLVCAESLPGGDGPAVAASPKFVDKRVSFIKPQARALNLIKLEEDSTTTTTTTATDASAPATSPSTEKLLGTHDDHGSAGDINPGCNFSTMQEKEIDVQISITKEAQQHMSSGKMKSQGNHMMGVPKIVPPPHTFIIKSMKVPITSTLEKIPGPRRGGRQQQWQEEDSSVKKIINDNIPSKPRFVHTMQQQQQLGGDGGTPPKRNRLKANRGVGGGGGSAARTRQVHDQGQKTSSPKMGALSSETSDKIGLIQRKLAWPFHKDDTLHKSRIDPEMNAKIPIDSKMIVSSLLASTNEEISNTVDLLEEGGEKADHKVGMSCSPMADATWLSEDIARLVGTFCSKLRRSTSISDSLITSTTTTTTVPKTAIAVGSRGSEGFHNHQRSQSFDMKSSASLRMLQDFCCPEDESLDKSNPYGVYHPHKTRDLGPHRHYYKPIRRPLELKLK</sequence>
<protein>
    <recommendedName>
        <fullName evidence="2">Ternary complex factor MIP1 leucine-zipper domain-containing protein</fullName>
    </recommendedName>
</protein>
<evidence type="ECO:0000259" key="2">
    <source>
        <dbReference type="Pfam" id="PF14389"/>
    </source>
</evidence>
<dbReference type="InterPro" id="IPR025757">
    <property type="entry name" value="MIP1_Leuzipper"/>
</dbReference>
<reference evidence="3" key="1">
    <citation type="submission" date="2024-02" db="EMBL/GenBank/DDBJ databases">
        <authorList>
            <consortium name="ELIXIR-Norway"/>
            <consortium name="Elixir Norway"/>
        </authorList>
    </citation>
    <scope>NUCLEOTIDE SEQUENCE</scope>
</reference>
<accession>A0ABP0VUA3</accession>
<keyword evidence="4" id="KW-1185">Reference proteome</keyword>
<dbReference type="PANTHER" id="PTHR46248">
    <property type="entry name" value="EXPRESSED PROTEIN"/>
    <property type="match status" value="1"/>
</dbReference>
<feature type="domain" description="Ternary complex factor MIP1 leucine-zipper" evidence="2">
    <location>
        <begin position="12"/>
        <end position="92"/>
    </location>
</feature>
<feature type="region of interest" description="Disordered" evidence="1">
    <location>
        <begin position="409"/>
        <end position="447"/>
    </location>
</feature>
<feature type="region of interest" description="Disordered" evidence="1">
    <location>
        <begin position="110"/>
        <end position="160"/>
    </location>
</feature>
<feature type="compositionally biased region" description="Low complexity" evidence="1">
    <location>
        <begin position="409"/>
        <end position="428"/>
    </location>
</feature>
<feature type="compositionally biased region" description="Low complexity" evidence="1">
    <location>
        <begin position="118"/>
        <end position="136"/>
    </location>
</feature>
<gene>
    <name evidence="3" type="ORF">CSSPJE1EN1_LOCUS2831</name>
</gene>
<dbReference type="Proteomes" id="UP001497444">
    <property type="component" value="Chromosome 10"/>
</dbReference>
<proteinExistence type="predicted"/>
<organism evidence="3 4">
    <name type="scientific">Sphagnum jensenii</name>
    <dbReference type="NCBI Taxonomy" id="128206"/>
    <lineage>
        <taxon>Eukaryota</taxon>
        <taxon>Viridiplantae</taxon>
        <taxon>Streptophyta</taxon>
        <taxon>Embryophyta</taxon>
        <taxon>Bryophyta</taxon>
        <taxon>Sphagnophytina</taxon>
        <taxon>Sphagnopsida</taxon>
        <taxon>Sphagnales</taxon>
        <taxon>Sphagnaceae</taxon>
        <taxon>Sphagnum</taxon>
    </lineage>
</organism>
<dbReference type="EMBL" id="OZ020105">
    <property type="protein sequence ID" value="CAK9257353.1"/>
    <property type="molecule type" value="Genomic_DNA"/>
</dbReference>
<dbReference type="PANTHER" id="PTHR46248:SF4">
    <property type="entry name" value="OS01G0147800 PROTEIN"/>
    <property type="match status" value="1"/>
</dbReference>